<dbReference type="GO" id="GO:0071966">
    <property type="term" value="P:fungal-type cell wall polysaccharide metabolic process"/>
    <property type="evidence" value="ECO:0007669"/>
    <property type="project" value="TreeGrafter"/>
</dbReference>
<accession>A0A8H6FK20</accession>
<keyword evidence="5" id="KW-1185">Reference proteome</keyword>
<dbReference type="InterPro" id="IPR024655">
    <property type="entry name" value="Asl1_glyco_hydro_catalytic"/>
</dbReference>
<keyword evidence="2" id="KW-0732">Signal</keyword>
<dbReference type="GO" id="GO:0009277">
    <property type="term" value="C:fungal-type cell wall"/>
    <property type="evidence" value="ECO:0007669"/>
    <property type="project" value="TreeGrafter"/>
</dbReference>
<name>A0A8H6FK20_9LECA</name>
<evidence type="ECO:0000313" key="4">
    <source>
        <dbReference type="EMBL" id="KAF6230006.1"/>
    </source>
</evidence>
<dbReference type="Proteomes" id="UP000593566">
    <property type="component" value="Unassembled WGS sequence"/>
</dbReference>
<dbReference type="InterPro" id="IPR017853">
    <property type="entry name" value="GH"/>
</dbReference>
<feature type="chain" id="PRO_5034501100" description="Asl1-like glycosyl hydrolase catalytic domain-containing protein" evidence="2">
    <location>
        <begin position="20"/>
        <end position="330"/>
    </location>
</feature>
<dbReference type="InterPro" id="IPR053183">
    <property type="entry name" value="ASL1"/>
</dbReference>
<feature type="signal peptide" evidence="2">
    <location>
        <begin position="1"/>
        <end position="19"/>
    </location>
</feature>
<evidence type="ECO:0000259" key="3">
    <source>
        <dbReference type="Pfam" id="PF11790"/>
    </source>
</evidence>
<reference evidence="4 5" key="1">
    <citation type="journal article" date="2020" name="Genomics">
        <title>Complete, high-quality genomes from long-read metagenomic sequencing of two wolf lichen thalli reveals enigmatic genome architecture.</title>
        <authorList>
            <person name="McKenzie S.K."/>
            <person name="Walston R.F."/>
            <person name="Allen J.L."/>
        </authorList>
    </citation>
    <scope>NUCLEOTIDE SEQUENCE [LARGE SCALE GENOMIC DNA]</scope>
    <source>
        <strain evidence="4">WasteWater1</strain>
    </source>
</reference>
<evidence type="ECO:0000313" key="5">
    <source>
        <dbReference type="Proteomes" id="UP000593566"/>
    </source>
</evidence>
<gene>
    <name evidence="4" type="ORF">HO133_004344</name>
</gene>
<dbReference type="Pfam" id="PF11790">
    <property type="entry name" value="Glyco_hydro_cc"/>
    <property type="match status" value="1"/>
</dbReference>
<evidence type="ECO:0000256" key="2">
    <source>
        <dbReference type="SAM" id="SignalP"/>
    </source>
</evidence>
<dbReference type="PANTHER" id="PTHR34154:SF10">
    <property type="entry name" value="ASL1-LIKE GLYCOSYL HYDROLASE CATALYTIC DOMAIN-CONTAINING PROTEIN"/>
    <property type="match status" value="1"/>
</dbReference>
<feature type="domain" description="Asl1-like glycosyl hydrolase catalytic" evidence="3">
    <location>
        <begin position="91"/>
        <end position="325"/>
    </location>
</feature>
<evidence type="ECO:0000256" key="1">
    <source>
        <dbReference type="SAM" id="MobiDB-lite"/>
    </source>
</evidence>
<dbReference type="RefSeq" id="XP_037157263.1">
    <property type="nucleotide sequence ID" value="XM_037295262.1"/>
</dbReference>
<dbReference type="EMBL" id="JACCJB010000002">
    <property type="protein sequence ID" value="KAF6230006.1"/>
    <property type="molecule type" value="Genomic_DNA"/>
</dbReference>
<sequence>MHFLTFLLTLGFALSGVQSIPAPSQPFPEVDRASNPLNAARALPSGDLYPPQPPGAGPGKRGLLYNTESNVEWSNFYVESPYVTYGSNGDVIRGDEINAWFSYVPTITVDAKLENSDWNDTVPILIEGGTKAMFASNEPDNPSQANLTPAQCVTVYKRFMQPYYGTVQLGTPAVTNGGGQAGLTYLDDFVRLCTGCAYNFVNVHFFVDRSEMSVTQYIEALTTYIDVTVPAIQAKHAPLVGLPIAVGEVGIPSLKISPRSHHRLTSSQFWLTGASEAEAGALMDELLPWLDGNANVLFYQACGGLFEGGFVDAAGTGLTPAGTAYGGLAL</sequence>
<comment type="caution">
    <text evidence="4">The sequence shown here is derived from an EMBL/GenBank/DDBJ whole genome shotgun (WGS) entry which is preliminary data.</text>
</comment>
<dbReference type="PANTHER" id="PTHR34154">
    <property type="entry name" value="ALKALI-SENSITIVE LINKAGE PROTEIN 1"/>
    <property type="match status" value="1"/>
</dbReference>
<feature type="region of interest" description="Disordered" evidence="1">
    <location>
        <begin position="41"/>
        <end position="61"/>
    </location>
</feature>
<organism evidence="4 5">
    <name type="scientific">Letharia lupina</name>
    <dbReference type="NCBI Taxonomy" id="560253"/>
    <lineage>
        <taxon>Eukaryota</taxon>
        <taxon>Fungi</taxon>
        <taxon>Dikarya</taxon>
        <taxon>Ascomycota</taxon>
        <taxon>Pezizomycotina</taxon>
        <taxon>Lecanoromycetes</taxon>
        <taxon>OSLEUM clade</taxon>
        <taxon>Lecanoromycetidae</taxon>
        <taxon>Lecanorales</taxon>
        <taxon>Lecanorineae</taxon>
        <taxon>Parmeliaceae</taxon>
        <taxon>Letharia</taxon>
    </lineage>
</organism>
<proteinExistence type="predicted"/>
<dbReference type="GeneID" id="59332752"/>
<protein>
    <recommendedName>
        <fullName evidence="3">Asl1-like glycosyl hydrolase catalytic domain-containing protein</fullName>
    </recommendedName>
</protein>
<dbReference type="SUPFAM" id="SSF51445">
    <property type="entry name" value="(Trans)glycosidases"/>
    <property type="match status" value="1"/>
</dbReference>
<dbReference type="AlphaFoldDB" id="A0A8H6FK20"/>